<evidence type="ECO:0000313" key="2">
    <source>
        <dbReference type="Proteomes" id="UP001596356"/>
    </source>
</evidence>
<keyword evidence="2" id="KW-1185">Reference proteome</keyword>
<reference evidence="2" key="1">
    <citation type="journal article" date="2019" name="Int. J. Syst. Evol. Microbiol.">
        <title>The Global Catalogue of Microorganisms (GCM) 10K type strain sequencing project: providing services to taxonomists for standard genome sequencing and annotation.</title>
        <authorList>
            <consortium name="The Broad Institute Genomics Platform"/>
            <consortium name="The Broad Institute Genome Sequencing Center for Infectious Disease"/>
            <person name="Wu L."/>
            <person name="Ma J."/>
        </authorList>
    </citation>
    <scope>NUCLEOTIDE SEQUENCE [LARGE SCALE GENOMIC DNA]</scope>
    <source>
        <strain evidence="2">NBRC 106593</strain>
    </source>
</reference>
<dbReference type="EMBL" id="JBHSWJ010000002">
    <property type="protein sequence ID" value="MFC6713048.1"/>
    <property type="molecule type" value="Genomic_DNA"/>
</dbReference>
<name>A0ABW2AQK9_9MICO</name>
<organism evidence="1 2">
    <name type="scientific">Branchiibius cervicis</name>
    <dbReference type="NCBI Taxonomy" id="908252"/>
    <lineage>
        <taxon>Bacteria</taxon>
        <taxon>Bacillati</taxon>
        <taxon>Actinomycetota</taxon>
        <taxon>Actinomycetes</taxon>
        <taxon>Micrococcales</taxon>
        <taxon>Dermacoccaceae</taxon>
        <taxon>Branchiibius</taxon>
    </lineage>
</organism>
<sequence>MADDVATRIRTAITRSTVLWIGVPGGPRHIAWFARASHEDGTALVISGAGEQELPVLPDPSEVILRQRDNHTPTGPLQAHVELIAPHDPRWDGCVADLVAARQGVPTEELLHRWRAAGKIWAVSPRATGPLHAAG</sequence>
<evidence type="ECO:0000313" key="1">
    <source>
        <dbReference type="EMBL" id="MFC6713048.1"/>
    </source>
</evidence>
<proteinExistence type="predicted"/>
<comment type="caution">
    <text evidence="1">The sequence shown here is derived from an EMBL/GenBank/DDBJ whole genome shotgun (WGS) entry which is preliminary data.</text>
</comment>
<dbReference type="RefSeq" id="WP_377820561.1">
    <property type="nucleotide sequence ID" value="NZ_JBHSWJ010000002.1"/>
</dbReference>
<dbReference type="Proteomes" id="UP001596356">
    <property type="component" value="Unassembled WGS sequence"/>
</dbReference>
<accession>A0ABW2AQK9</accession>
<gene>
    <name evidence="1" type="ORF">ACFQBT_03975</name>
</gene>
<protein>
    <submittedName>
        <fullName evidence="1">Uncharacterized protein</fullName>
    </submittedName>
</protein>